<dbReference type="Gene3D" id="3.30.70.3040">
    <property type="match status" value="1"/>
</dbReference>
<dbReference type="InterPro" id="IPR003838">
    <property type="entry name" value="ABC3_permease_C"/>
</dbReference>
<evidence type="ECO:0000259" key="13">
    <source>
        <dbReference type="Pfam" id="PF18075"/>
    </source>
</evidence>
<dbReference type="InterPro" id="IPR004513">
    <property type="entry name" value="FtsX"/>
</dbReference>
<evidence type="ECO:0000256" key="1">
    <source>
        <dbReference type="ARBA" id="ARBA00004651"/>
    </source>
</evidence>
<comment type="similarity">
    <text evidence="2 10">Belongs to the ABC-4 integral membrane protein family. FtsX subfamily.</text>
</comment>
<feature type="domain" description="ABC3 transporter permease C-terminal" evidence="12">
    <location>
        <begin position="183"/>
        <end position="298"/>
    </location>
</feature>
<evidence type="ECO:0000313" key="15">
    <source>
        <dbReference type="Proteomes" id="UP001224418"/>
    </source>
</evidence>
<dbReference type="PANTHER" id="PTHR47755:SF1">
    <property type="entry name" value="CELL DIVISION PROTEIN FTSX"/>
    <property type="match status" value="1"/>
</dbReference>
<evidence type="ECO:0000256" key="3">
    <source>
        <dbReference type="ARBA" id="ARBA00021907"/>
    </source>
</evidence>
<evidence type="ECO:0000313" key="14">
    <source>
        <dbReference type="EMBL" id="MDQ0480731.1"/>
    </source>
</evidence>
<evidence type="ECO:0000256" key="8">
    <source>
        <dbReference type="ARBA" id="ARBA00023136"/>
    </source>
</evidence>
<keyword evidence="5 10" id="KW-0132">Cell division</keyword>
<evidence type="ECO:0000259" key="12">
    <source>
        <dbReference type="Pfam" id="PF02687"/>
    </source>
</evidence>
<comment type="function">
    <text evidence="10">Part of the ABC transporter FtsEX involved in asymmetric cellular division facilitating the initiation of sporulation.</text>
</comment>
<evidence type="ECO:0000256" key="7">
    <source>
        <dbReference type="ARBA" id="ARBA00022989"/>
    </source>
</evidence>
<dbReference type="Pfam" id="PF18075">
    <property type="entry name" value="FtsX_ECD"/>
    <property type="match status" value="1"/>
</dbReference>
<keyword evidence="15" id="KW-1185">Reference proteome</keyword>
<reference evidence="14 15" key="1">
    <citation type="submission" date="2023-07" db="EMBL/GenBank/DDBJ databases">
        <title>Genomic Encyclopedia of Type Strains, Phase IV (KMG-IV): sequencing the most valuable type-strain genomes for metagenomic binning, comparative biology and taxonomic classification.</title>
        <authorList>
            <person name="Goeker M."/>
        </authorList>
    </citation>
    <scope>NUCLEOTIDE SEQUENCE [LARGE SCALE GENOMIC DNA]</scope>
    <source>
        <strain evidence="14 15">DSM 1400</strain>
    </source>
</reference>
<keyword evidence="6 11" id="KW-0812">Transmembrane</keyword>
<feature type="transmembrane region" description="Helical" evidence="11">
    <location>
        <begin position="31"/>
        <end position="54"/>
    </location>
</feature>
<evidence type="ECO:0000256" key="11">
    <source>
        <dbReference type="SAM" id="Phobius"/>
    </source>
</evidence>
<dbReference type="GO" id="GO:0051301">
    <property type="term" value="P:cell division"/>
    <property type="evidence" value="ECO:0007669"/>
    <property type="project" value="UniProtKB-KW"/>
</dbReference>
<sequence length="304" mass="34253">MKRKVDITMRTSTIKYFVAESLKSLKRNRTLSIASIATVMATLFIFGVFLLSAISVDTLVDQLGSNLQADIYLKDEITQPQLEAIKVKLSSVQGIKNIEFEDKAAALENAKKRFGGEGEEMVRGLEESNPFPMAFVVTVDKPEYITQVVDKVKGMEGIQEIRDVRDIASKIQRYTDALRLVGMVMFIILVIVSIFLIGNTIKLAVFSRRREIGIMKFVGATDWFIRWPFILEGMFIGFIGSVFASGILYYVYKIFVYSRLMNNMFVKLISPTYVLVGMTWKFIIAGAIIGAIGSIISVRKYLKV</sequence>
<dbReference type="EMBL" id="JAUSWN010000026">
    <property type="protein sequence ID" value="MDQ0480731.1"/>
    <property type="molecule type" value="Genomic_DNA"/>
</dbReference>
<dbReference type="InterPro" id="IPR058204">
    <property type="entry name" value="FtsX_firmicutes-type"/>
</dbReference>
<feature type="transmembrane region" description="Helical" evidence="11">
    <location>
        <begin position="272"/>
        <end position="298"/>
    </location>
</feature>
<accession>A0ABU0JWU7</accession>
<keyword evidence="8 10" id="KW-0472">Membrane</keyword>
<dbReference type="InterPro" id="IPR040690">
    <property type="entry name" value="FtsX_ECD"/>
</dbReference>
<keyword evidence="9 10" id="KW-0131">Cell cycle</keyword>
<dbReference type="NCBIfam" id="NF038347">
    <property type="entry name" value="FtsX_Gpos"/>
    <property type="match status" value="1"/>
</dbReference>
<evidence type="ECO:0000256" key="6">
    <source>
        <dbReference type="ARBA" id="ARBA00022692"/>
    </source>
</evidence>
<keyword evidence="4 10" id="KW-1003">Cell membrane</keyword>
<feature type="transmembrane region" description="Helical" evidence="11">
    <location>
        <begin position="180"/>
        <end position="206"/>
    </location>
</feature>
<dbReference type="RefSeq" id="WP_307356845.1">
    <property type="nucleotide sequence ID" value="NZ_BAAACJ010000034.1"/>
</dbReference>
<evidence type="ECO:0000256" key="4">
    <source>
        <dbReference type="ARBA" id="ARBA00022475"/>
    </source>
</evidence>
<feature type="transmembrane region" description="Helical" evidence="11">
    <location>
        <begin position="227"/>
        <end position="252"/>
    </location>
</feature>
<evidence type="ECO:0000256" key="10">
    <source>
        <dbReference type="PIRNR" id="PIRNR003097"/>
    </source>
</evidence>
<dbReference type="PANTHER" id="PTHR47755">
    <property type="entry name" value="CELL DIVISION PROTEIN FTSX"/>
    <property type="match status" value="1"/>
</dbReference>
<comment type="subcellular location">
    <subcellularLocation>
        <location evidence="1">Cell membrane</location>
        <topology evidence="1">Multi-pass membrane protein</topology>
    </subcellularLocation>
</comment>
<gene>
    <name evidence="14" type="ORF">QOZ93_002481</name>
</gene>
<organism evidence="14 15">
    <name type="scientific">Hathewaya limosa</name>
    <name type="common">Clostridium limosum</name>
    <dbReference type="NCBI Taxonomy" id="1536"/>
    <lineage>
        <taxon>Bacteria</taxon>
        <taxon>Bacillati</taxon>
        <taxon>Bacillota</taxon>
        <taxon>Clostridia</taxon>
        <taxon>Eubacteriales</taxon>
        <taxon>Clostridiaceae</taxon>
        <taxon>Hathewaya</taxon>
    </lineage>
</organism>
<evidence type="ECO:0000256" key="5">
    <source>
        <dbReference type="ARBA" id="ARBA00022618"/>
    </source>
</evidence>
<dbReference type="Pfam" id="PF02687">
    <property type="entry name" value="FtsX"/>
    <property type="match status" value="1"/>
</dbReference>
<dbReference type="PIRSF" id="PIRSF003097">
    <property type="entry name" value="FtsX"/>
    <property type="match status" value="1"/>
</dbReference>
<comment type="caution">
    <text evidence="14">The sequence shown here is derived from an EMBL/GenBank/DDBJ whole genome shotgun (WGS) entry which is preliminary data.</text>
</comment>
<keyword evidence="7 11" id="KW-1133">Transmembrane helix</keyword>
<name>A0ABU0JWU7_HATLI</name>
<proteinExistence type="inferred from homology"/>
<dbReference type="Proteomes" id="UP001224418">
    <property type="component" value="Unassembled WGS sequence"/>
</dbReference>
<evidence type="ECO:0000256" key="9">
    <source>
        <dbReference type="ARBA" id="ARBA00023306"/>
    </source>
</evidence>
<feature type="domain" description="FtsX extracellular" evidence="13">
    <location>
        <begin position="68"/>
        <end position="161"/>
    </location>
</feature>
<protein>
    <recommendedName>
        <fullName evidence="3 10">Cell division protein FtsX</fullName>
    </recommendedName>
</protein>
<evidence type="ECO:0000256" key="2">
    <source>
        <dbReference type="ARBA" id="ARBA00007379"/>
    </source>
</evidence>